<dbReference type="EMBL" id="CP064936">
    <property type="protein sequence ID" value="QQA00303.1"/>
    <property type="molecule type" value="Genomic_DNA"/>
</dbReference>
<keyword evidence="2" id="KW-0732">Signal</keyword>
<dbReference type="Pfam" id="PF09587">
    <property type="entry name" value="PGA_cap"/>
    <property type="match status" value="1"/>
</dbReference>
<dbReference type="PANTHER" id="PTHR33393">
    <property type="entry name" value="POLYGLUTAMINE SYNTHESIS ACCESSORY PROTEIN RV0574C-RELATED"/>
    <property type="match status" value="1"/>
</dbReference>
<keyword evidence="5" id="KW-1185">Reference proteome</keyword>
<organism evidence="4 5">
    <name type="scientific">Treponema peruense</name>
    <dbReference type="NCBI Taxonomy" id="2787628"/>
    <lineage>
        <taxon>Bacteria</taxon>
        <taxon>Pseudomonadati</taxon>
        <taxon>Spirochaetota</taxon>
        <taxon>Spirochaetia</taxon>
        <taxon>Spirochaetales</taxon>
        <taxon>Treponemataceae</taxon>
        <taxon>Treponema</taxon>
    </lineage>
</organism>
<dbReference type="KEGG" id="tper:IWA51_08455"/>
<dbReference type="SUPFAM" id="SSF56300">
    <property type="entry name" value="Metallo-dependent phosphatases"/>
    <property type="match status" value="1"/>
</dbReference>
<evidence type="ECO:0000259" key="3">
    <source>
        <dbReference type="SMART" id="SM00854"/>
    </source>
</evidence>
<dbReference type="InterPro" id="IPR019079">
    <property type="entry name" value="Capsule_synth_CapA"/>
</dbReference>
<feature type="chain" id="PRO_5032668381" evidence="2">
    <location>
        <begin position="21"/>
        <end position="407"/>
    </location>
</feature>
<sequence>MNVFYQFLTFRKNATFATFAAVCALLFSCASSPDKQKTADSVPEGLTVLQAAGEQEVQTLTLAFAGDIMAHKHNVRGNFSEIYKDIEPLLKKSDLAFVNLETTVDDSKEYSSYPNFNVKHAYPDAAISAGFNVFSLANNHTNDYGLDGMRATKKYFEKQSALYADSERKVYSAGIKDSKNAPLTFALIDAAGWKVLYCAVTEVLNRNDFSSYIDYVRPSEKQRRLFLEELKMLRQKNECDLFVLSLHTAEEEYVPGVSDMQKKFYTDILNAGVDIINANHPHIAKEWNVYADENGTARKIVFFSQGNTISGQRREPDFSNPSCSRDYTGDAFITNVVVSKDSRGIVIEQVDPVLITTYITPSWHFVIKVLDDEFIEELKLKKQKTWANYLGERKKLMEKIKGNIIWQ</sequence>
<accession>A0A7T3RBY9</accession>
<evidence type="ECO:0000256" key="1">
    <source>
        <dbReference type="ARBA" id="ARBA00005662"/>
    </source>
</evidence>
<dbReference type="AlphaFoldDB" id="A0A7T3RBY9"/>
<evidence type="ECO:0000313" key="5">
    <source>
        <dbReference type="Proteomes" id="UP000595224"/>
    </source>
</evidence>
<dbReference type="InterPro" id="IPR052169">
    <property type="entry name" value="CW_Biosynth-Accessory"/>
</dbReference>
<dbReference type="SMART" id="SM00854">
    <property type="entry name" value="PGA_cap"/>
    <property type="match status" value="1"/>
</dbReference>
<dbReference type="Proteomes" id="UP000595224">
    <property type="component" value="Chromosome"/>
</dbReference>
<feature type="domain" description="Capsule synthesis protein CapA" evidence="3">
    <location>
        <begin position="61"/>
        <end position="312"/>
    </location>
</feature>
<dbReference type="RefSeq" id="WP_198442097.1">
    <property type="nucleotide sequence ID" value="NZ_CBCSHE010000001.1"/>
</dbReference>
<dbReference type="Gene3D" id="3.60.21.10">
    <property type="match status" value="1"/>
</dbReference>
<name>A0A7T3RBY9_9SPIR</name>
<evidence type="ECO:0000256" key="2">
    <source>
        <dbReference type="SAM" id="SignalP"/>
    </source>
</evidence>
<proteinExistence type="inferred from homology"/>
<dbReference type="PANTHER" id="PTHR33393:SF11">
    <property type="entry name" value="POLYGLUTAMINE SYNTHESIS ACCESSORY PROTEIN RV0574C-RELATED"/>
    <property type="match status" value="1"/>
</dbReference>
<protein>
    <submittedName>
        <fullName evidence="4">CapA family protein</fullName>
    </submittedName>
</protein>
<dbReference type="InterPro" id="IPR029052">
    <property type="entry name" value="Metallo-depent_PP-like"/>
</dbReference>
<feature type="signal peptide" evidence="2">
    <location>
        <begin position="1"/>
        <end position="20"/>
    </location>
</feature>
<evidence type="ECO:0000313" key="4">
    <source>
        <dbReference type="EMBL" id="QQA00303.1"/>
    </source>
</evidence>
<gene>
    <name evidence="4" type="ORF">IWA51_08455</name>
</gene>
<reference evidence="4 5" key="1">
    <citation type="submission" date="2020-11" db="EMBL/GenBank/DDBJ databases">
        <title>Treponema Peruensis nv. sp., first commensal Treponema isolated from human feces.</title>
        <authorList>
            <person name="Belkhou C."/>
            <person name="Raes J."/>
        </authorList>
    </citation>
    <scope>NUCLEOTIDE SEQUENCE [LARGE SCALE GENOMIC DNA]</scope>
    <source>
        <strain evidence="4 5">RCC2812</strain>
    </source>
</reference>
<comment type="similarity">
    <text evidence="1">Belongs to the CapA family.</text>
</comment>